<feature type="region of interest" description="Disordered" evidence="1">
    <location>
        <begin position="1"/>
        <end position="23"/>
    </location>
</feature>
<dbReference type="AlphaFoldDB" id="A0A7S4RZH5"/>
<dbReference type="PANTHER" id="PTHR43755:SF1">
    <property type="entry name" value="FAD-DEPENDENT PYRIDINE NUCLEOTIDE-DISULPHIDE OXIDOREDUCTASE"/>
    <property type="match status" value="1"/>
</dbReference>
<protein>
    <recommendedName>
        <fullName evidence="2">FAD/NAD(P)-binding domain-containing protein</fullName>
    </recommendedName>
</protein>
<dbReference type="SUPFAM" id="SSF51905">
    <property type="entry name" value="FAD/NAD(P)-binding domain"/>
    <property type="match status" value="2"/>
</dbReference>
<dbReference type="InterPro" id="IPR023753">
    <property type="entry name" value="FAD/NAD-binding_dom"/>
</dbReference>
<evidence type="ECO:0000313" key="3">
    <source>
        <dbReference type="EMBL" id="CAE4629825.1"/>
    </source>
</evidence>
<evidence type="ECO:0000256" key="1">
    <source>
        <dbReference type="SAM" id="MobiDB-lite"/>
    </source>
</evidence>
<reference evidence="3" key="1">
    <citation type="submission" date="2021-01" db="EMBL/GenBank/DDBJ databases">
        <authorList>
            <person name="Corre E."/>
            <person name="Pelletier E."/>
            <person name="Niang G."/>
            <person name="Scheremetjew M."/>
            <person name="Finn R."/>
            <person name="Kale V."/>
            <person name="Holt S."/>
            <person name="Cochrane G."/>
            <person name="Meng A."/>
            <person name="Brown T."/>
            <person name="Cohen L."/>
        </authorList>
    </citation>
    <scope>NUCLEOTIDE SEQUENCE</scope>
    <source>
        <strain evidence="3">GSO104</strain>
    </source>
</reference>
<accession>A0A7S4RZH5</accession>
<dbReference type="Pfam" id="PF07992">
    <property type="entry name" value="Pyr_redox_2"/>
    <property type="match status" value="1"/>
</dbReference>
<feature type="domain" description="FAD/NAD(P)-binding" evidence="2">
    <location>
        <begin position="25"/>
        <end position="160"/>
    </location>
</feature>
<dbReference type="InterPro" id="IPR036188">
    <property type="entry name" value="FAD/NAD-bd_sf"/>
</dbReference>
<dbReference type="Gene3D" id="3.50.50.100">
    <property type="match status" value="1"/>
</dbReference>
<gene>
    <name evidence="3" type="ORF">DBRI00130_LOCUS26780</name>
</gene>
<dbReference type="InterPro" id="IPR052541">
    <property type="entry name" value="SQRD"/>
</dbReference>
<evidence type="ECO:0000259" key="2">
    <source>
        <dbReference type="Pfam" id="PF07992"/>
    </source>
</evidence>
<dbReference type="GO" id="GO:0016491">
    <property type="term" value="F:oxidoreductase activity"/>
    <property type="evidence" value="ECO:0007669"/>
    <property type="project" value="InterPro"/>
</dbReference>
<organism evidence="3">
    <name type="scientific">Ditylum brightwellii</name>
    <dbReference type="NCBI Taxonomy" id="49249"/>
    <lineage>
        <taxon>Eukaryota</taxon>
        <taxon>Sar</taxon>
        <taxon>Stramenopiles</taxon>
        <taxon>Ochrophyta</taxon>
        <taxon>Bacillariophyta</taxon>
        <taxon>Mediophyceae</taxon>
        <taxon>Lithodesmiophycidae</taxon>
        <taxon>Lithodesmiales</taxon>
        <taxon>Lithodesmiaceae</taxon>
        <taxon>Ditylum</taxon>
    </lineage>
</organism>
<proteinExistence type="predicted"/>
<dbReference type="PANTHER" id="PTHR43755">
    <property type="match status" value="1"/>
</dbReference>
<dbReference type="EMBL" id="HBNS01034225">
    <property type="protein sequence ID" value="CAE4629825.1"/>
    <property type="molecule type" value="Transcribed_RNA"/>
</dbReference>
<name>A0A7S4RZH5_9STRA</name>
<sequence>MGCTLSAEATPPLPPTEDPDSGKHKVVIVGASFGGNGVIQGLLDGNDGEILSPSLHVTLLDANEEMSISAINQYVWTNRSSSTNNKVQSWPLSNLRAKRIVQDFRVGTAGTVQELNWDQKYLEMKDGKTIKWDTLVLAPGTVSDPSSVPGLDKAVGVIDLGASKDVSNMEKQMKKLLSNPCVPPRVVLVAVTRMPYKCPPMPFETVSLIDNVLRQAGEEVRQGVRVIISVPAEFPFGGPKVKEKFCKALKEMDIEFWPNHLITSMEHEQIVEDNDGDSVAASVSSMVHSHAYTVQFEVGEEKTEKSAEFDTLFCTFPQRAPDFVQKAGPCNKLGLIPVDLLTNGIEGHEDAYAIGDVCHTLLPKPNKPHPKAGEFAYMMGQQVAKHILARHDGKPEPAPQERKGKCVAEVGMKGNGIVVEPDFSAVLANPEEELPKFNITEIGEAAVEKEAWINSYLERFFGKGNYELFVADN</sequence>